<feature type="chain" id="PRO_5030667111" evidence="2">
    <location>
        <begin position="19"/>
        <end position="468"/>
    </location>
</feature>
<reference evidence="3" key="1">
    <citation type="submission" date="2021-01" db="EMBL/GenBank/DDBJ databases">
        <authorList>
            <person name="Corre E."/>
            <person name="Pelletier E."/>
            <person name="Niang G."/>
            <person name="Scheremetjew M."/>
            <person name="Finn R."/>
            <person name="Kale V."/>
            <person name="Holt S."/>
            <person name="Cochrane G."/>
            <person name="Meng A."/>
            <person name="Brown T."/>
            <person name="Cohen L."/>
        </authorList>
    </citation>
    <scope>NUCLEOTIDE SEQUENCE</scope>
    <source>
        <strain evidence="3">MM31A-1</strain>
    </source>
</reference>
<gene>
    <name evidence="3" type="ORF">CDEB00056_LOCUS17658</name>
</gene>
<organism evidence="3">
    <name type="scientific">Chaetoceros debilis</name>
    <dbReference type="NCBI Taxonomy" id="122233"/>
    <lineage>
        <taxon>Eukaryota</taxon>
        <taxon>Sar</taxon>
        <taxon>Stramenopiles</taxon>
        <taxon>Ochrophyta</taxon>
        <taxon>Bacillariophyta</taxon>
        <taxon>Coscinodiscophyceae</taxon>
        <taxon>Chaetocerotophycidae</taxon>
        <taxon>Chaetocerotales</taxon>
        <taxon>Chaetocerotaceae</taxon>
        <taxon>Chaetoceros</taxon>
    </lineage>
</organism>
<evidence type="ECO:0000256" key="1">
    <source>
        <dbReference type="SAM" id="Phobius"/>
    </source>
</evidence>
<evidence type="ECO:0000313" key="3">
    <source>
        <dbReference type="EMBL" id="CAE0472805.1"/>
    </source>
</evidence>
<dbReference type="EMBL" id="HBIO01022996">
    <property type="protein sequence ID" value="CAE0472805.1"/>
    <property type="molecule type" value="Transcribed_RNA"/>
</dbReference>
<feature type="transmembrane region" description="Helical" evidence="1">
    <location>
        <begin position="427"/>
        <end position="446"/>
    </location>
</feature>
<sequence length="468" mass="51763">MKLSSILLSLALSNAAASKQSNGFHRRTEDVEVEEAEVEVNATSYTAYYEEGTEEEVTEEVAAYSYTSTSASSAFGSDDAYDHSELFFDMSKFSMKVHSCASITGLNIDEMGGSGSGDGEEDNEWVNKTSTVVNYRLCPTESCSSDGWQGCRNVYGNYMVSVGDYLESKQQYNEEASEQLCDKCNWCTWAYTNLGYECDIYDDCADVYCPAEGEEDAEEEEGESAEEIEYQEFAECTAVDIYVEEEQANDYYRRKLDEGDNQVFLQIYCDGGTTLKLGIYSDEDCSEYIGDQYDMAEITGLNITESDLENELSSDCVSCSESDSKYYIPQYDGSGSESGDNSNDEDVAETCQQVYEDSLKCNEFIPYNYTAYYDEAEEWEETMNNVTCAFIESVQAEQESSNEVVSSNSYTSSFYKSSANAQSINGGGFYVAGAAVALVGAAVVAVRHQNKKTIGQDLNSAFVYGESA</sequence>
<proteinExistence type="predicted"/>
<name>A0A7S3QCK4_9STRA</name>
<dbReference type="AlphaFoldDB" id="A0A7S3QCK4"/>
<evidence type="ECO:0000256" key="2">
    <source>
        <dbReference type="SAM" id="SignalP"/>
    </source>
</evidence>
<accession>A0A7S3QCK4</accession>
<keyword evidence="1" id="KW-0472">Membrane</keyword>
<keyword evidence="2" id="KW-0732">Signal</keyword>
<feature type="signal peptide" evidence="2">
    <location>
        <begin position="1"/>
        <end position="18"/>
    </location>
</feature>
<keyword evidence="1" id="KW-0812">Transmembrane</keyword>
<protein>
    <submittedName>
        <fullName evidence="3">Uncharacterized protein</fullName>
    </submittedName>
</protein>
<keyword evidence="1" id="KW-1133">Transmembrane helix</keyword>